<accession>A0A3N1GBE0</accession>
<proteinExistence type="predicted"/>
<dbReference type="NCBIfam" id="NF006829">
    <property type="entry name" value="PRK09352.1"/>
    <property type="match status" value="1"/>
</dbReference>
<comment type="caution">
    <text evidence="5">The sequence shown here is derived from an EMBL/GenBank/DDBJ whole genome shotgun (WGS) entry which is preliminary data.</text>
</comment>
<dbReference type="Pfam" id="PF08545">
    <property type="entry name" value="ACP_syn_III"/>
    <property type="match status" value="1"/>
</dbReference>
<evidence type="ECO:0000313" key="6">
    <source>
        <dbReference type="Proteomes" id="UP000271683"/>
    </source>
</evidence>
<dbReference type="GO" id="GO:0044550">
    <property type="term" value="P:secondary metabolite biosynthetic process"/>
    <property type="evidence" value="ECO:0007669"/>
    <property type="project" value="TreeGrafter"/>
</dbReference>
<dbReference type="Gene3D" id="3.40.47.10">
    <property type="match status" value="1"/>
</dbReference>
<dbReference type="PANTHER" id="PTHR34069">
    <property type="entry name" value="3-OXOACYL-[ACYL-CARRIER-PROTEIN] SYNTHASE 3"/>
    <property type="match status" value="1"/>
</dbReference>
<keyword evidence="1" id="KW-0808">Transferase</keyword>
<dbReference type="EMBL" id="RJKL01000001">
    <property type="protein sequence ID" value="ROP27537.1"/>
    <property type="molecule type" value="Genomic_DNA"/>
</dbReference>
<evidence type="ECO:0000256" key="2">
    <source>
        <dbReference type="ARBA" id="ARBA00023315"/>
    </source>
</evidence>
<dbReference type="Pfam" id="PF08541">
    <property type="entry name" value="ACP_syn_III_C"/>
    <property type="match status" value="1"/>
</dbReference>
<feature type="domain" description="Beta-ketoacyl-[acyl-carrier-protein] synthase III N-terminal" evidence="4">
    <location>
        <begin position="106"/>
        <end position="188"/>
    </location>
</feature>
<dbReference type="InterPro" id="IPR016039">
    <property type="entry name" value="Thiolase-like"/>
</dbReference>
<dbReference type="AlphaFoldDB" id="A0A3N1GBE0"/>
<dbReference type="GO" id="GO:0006633">
    <property type="term" value="P:fatty acid biosynthetic process"/>
    <property type="evidence" value="ECO:0007669"/>
    <property type="project" value="InterPro"/>
</dbReference>
<dbReference type="RefSeq" id="WP_123678000.1">
    <property type="nucleotide sequence ID" value="NZ_RJKL01000001.1"/>
</dbReference>
<keyword evidence="2" id="KW-0012">Acyltransferase</keyword>
<name>A0A3N1GBE0_9ACTN</name>
<evidence type="ECO:0000259" key="3">
    <source>
        <dbReference type="Pfam" id="PF08541"/>
    </source>
</evidence>
<dbReference type="OrthoDB" id="9815506at2"/>
<sequence length="346" mass="35618">MQAAAVVEGLGAVLPTRTVPNTELEAELGVTDEWIRRRTGIARRHVVDPGTTTADLASTAARNALKSAGVDSADAVVVATTTPDRLSPATAPEVAWRAGVAPAAAFDLAAVCSGFVYGLATCAGLITAGIAQRVLLVGAETNSYFLRRTPQDRGPAILFGDGAGAVVLRAGTADEPGAVGPFDLGSDGGHADLIRIESGGSRQRARSAAGCAPGGDDPYDDLYWAVSGQEVYRRAVIHMTRSSQRVLEAAGVAVADVDRFVAHQANQRILDRVAEEVGVGEERRLGNVASVGNTGAASIPLALADAVRDGSLAAGHRLLMTSFGGGLTWGSTLLTWPGMEAVLTEQ</sequence>
<feature type="domain" description="Beta-ketoacyl-[acyl-carrier-protein] synthase III C-terminal" evidence="3">
    <location>
        <begin position="247"/>
        <end position="336"/>
    </location>
</feature>
<evidence type="ECO:0000313" key="5">
    <source>
        <dbReference type="EMBL" id="ROP27537.1"/>
    </source>
</evidence>
<dbReference type="InterPro" id="IPR013751">
    <property type="entry name" value="ACP_syn_III_N"/>
</dbReference>
<dbReference type="PANTHER" id="PTHR34069:SF2">
    <property type="entry name" value="BETA-KETOACYL-[ACYL-CARRIER-PROTEIN] SYNTHASE III"/>
    <property type="match status" value="1"/>
</dbReference>
<dbReference type="GO" id="GO:0004315">
    <property type="term" value="F:3-oxoacyl-[acyl-carrier-protein] synthase activity"/>
    <property type="evidence" value="ECO:0007669"/>
    <property type="project" value="InterPro"/>
</dbReference>
<protein>
    <submittedName>
        <fullName evidence="5">3-oxoacyl-[acyl-carrier-protein] synthase III</fullName>
    </submittedName>
</protein>
<dbReference type="Proteomes" id="UP000271683">
    <property type="component" value="Unassembled WGS sequence"/>
</dbReference>
<dbReference type="SUPFAM" id="SSF53901">
    <property type="entry name" value="Thiolase-like"/>
    <property type="match status" value="1"/>
</dbReference>
<gene>
    <name evidence="5" type="ORF">EDD30_0210</name>
</gene>
<evidence type="ECO:0000256" key="1">
    <source>
        <dbReference type="ARBA" id="ARBA00022679"/>
    </source>
</evidence>
<organism evidence="5 6">
    <name type="scientific">Couchioplanes caeruleus</name>
    <dbReference type="NCBI Taxonomy" id="56438"/>
    <lineage>
        <taxon>Bacteria</taxon>
        <taxon>Bacillati</taxon>
        <taxon>Actinomycetota</taxon>
        <taxon>Actinomycetes</taxon>
        <taxon>Micromonosporales</taxon>
        <taxon>Micromonosporaceae</taxon>
        <taxon>Couchioplanes</taxon>
    </lineage>
</organism>
<dbReference type="CDD" id="cd00830">
    <property type="entry name" value="KAS_III"/>
    <property type="match status" value="1"/>
</dbReference>
<dbReference type="InterPro" id="IPR013747">
    <property type="entry name" value="ACP_syn_III_C"/>
</dbReference>
<reference evidence="5 6" key="1">
    <citation type="submission" date="2018-11" db="EMBL/GenBank/DDBJ databases">
        <title>Sequencing the genomes of 1000 actinobacteria strains.</title>
        <authorList>
            <person name="Klenk H.-P."/>
        </authorList>
    </citation>
    <scope>NUCLEOTIDE SEQUENCE [LARGE SCALE GENOMIC DNA]</scope>
    <source>
        <strain evidence="5 6">DSM 43634</strain>
    </source>
</reference>
<evidence type="ECO:0000259" key="4">
    <source>
        <dbReference type="Pfam" id="PF08545"/>
    </source>
</evidence>